<feature type="region of interest" description="Disordered" evidence="1">
    <location>
        <begin position="75"/>
        <end position="94"/>
    </location>
</feature>
<feature type="compositionally biased region" description="Basic and acidic residues" evidence="1">
    <location>
        <begin position="1126"/>
        <end position="1137"/>
    </location>
</feature>
<feature type="compositionally biased region" description="Acidic residues" evidence="1">
    <location>
        <begin position="1433"/>
        <end position="1443"/>
    </location>
</feature>
<dbReference type="EMBL" id="MU866467">
    <property type="protein sequence ID" value="KAK4172077.1"/>
    <property type="molecule type" value="Genomic_DNA"/>
</dbReference>
<name>A0AAN6W0F1_9PEZI</name>
<proteinExistence type="predicted"/>
<evidence type="ECO:0000256" key="1">
    <source>
        <dbReference type="SAM" id="MobiDB-lite"/>
    </source>
</evidence>
<organism evidence="2 3">
    <name type="scientific">Triangularia setosa</name>
    <dbReference type="NCBI Taxonomy" id="2587417"/>
    <lineage>
        <taxon>Eukaryota</taxon>
        <taxon>Fungi</taxon>
        <taxon>Dikarya</taxon>
        <taxon>Ascomycota</taxon>
        <taxon>Pezizomycotina</taxon>
        <taxon>Sordariomycetes</taxon>
        <taxon>Sordariomycetidae</taxon>
        <taxon>Sordariales</taxon>
        <taxon>Podosporaceae</taxon>
        <taxon>Triangularia</taxon>
    </lineage>
</organism>
<feature type="region of interest" description="Disordered" evidence="1">
    <location>
        <begin position="1550"/>
        <end position="1731"/>
    </location>
</feature>
<feature type="region of interest" description="Disordered" evidence="1">
    <location>
        <begin position="1126"/>
        <end position="1151"/>
    </location>
</feature>
<evidence type="ECO:0000313" key="2">
    <source>
        <dbReference type="EMBL" id="KAK4172077.1"/>
    </source>
</evidence>
<evidence type="ECO:0000313" key="3">
    <source>
        <dbReference type="Proteomes" id="UP001302321"/>
    </source>
</evidence>
<dbReference type="Proteomes" id="UP001302321">
    <property type="component" value="Unassembled WGS sequence"/>
</dbReference>
<feature type="compositionally biased region" description="Acidic residues" evidence="1">
    <location>
        <begin position="1468"/>
        <end position="1493"/>
    </location>
</feature>
<sequence>MPPNIAKRVPKIQVWPLMLVDHESNHAQALIIESDVLSLFRLKDGLDKVFSDGKGKLSTLVIKLTSLYTGAPVPFSEPQPIENQPQFPGPDRDELRSRYNADRYHHLYEYEMLARDRHKILAELLIPTIAIKKPDNRWRADHRNRSLMTRRRGPFRDGKVQYRPITRLNNIIGYKPVLTEFTHKRSDRPRDYHFATNLGWHLRGGGFYLDQQEEDQWGEPEERWFDALNLGSEGGSDVAMGERQDLVLHYGSLDGSSDGEMTVRSGDLNETAYLERVETGSLTLRGGGLEESPDMEMGEDDVDLHLRGGGLLGGIWEGLRKFLPESGVENASDRWTLDMKKAPTFKTTVGPLEKRFKGNKGLQPGKTQMIPLYGYQGIVWFRRGIFNSFVDAVDRLLGLDSRAGVTYNLYIFDRNKDYQNQEERDAFLTNLKHHGCTVSCKGIGDFKSDRVAFNWLCHEVDKQYRTGDSAYFEKLVPFVAGPNDPIPWTWEPTLEHGVGKIVLDWPELKERSRPDVAYLRLPKNLKASSFFTNQYGPWMQQICRVLVPGRIPDRPGRPAIPNALINVFTGERDDGGEFIKTPVVYGGLAFNDSHWEKICGKLEEGPNSTISLQAFAPEEKKVQITDCWHIFFPGYYRWYESDEYNWQLLHKELHLPAKVAERLLRPLVDTDIWKCDGELTGSLIALEVFFPGERFFGPHFGSQPVEDGTGSLQALYIDLSGDIDIALSEPSQATQKRFEPLIEEFAKMKVRVQNLAAEAPSLAPVDPLNLFPQFIAVRPIWKTYRLQDVSLPERDSVSIEKPIWKLSLADLKCYVAQAFMSGEGHPDVFDKVKSSFSITQGVARDFPTLFIDPSMTETEWEVARRLIVARHLRVEMMMPESLPQFGDHNKEQPFGYRNIYDDTPKDVLWRKSEVPLITHHVDWQLNRATPIEGLKTMQPWGPQRKVPPVKQGDVLPDEYDIVKPPDEPEQPPRIPPPPLTRPLIPPDEPVTKRAMPVMTPTRSGRLLQPQSKRQQARPKGPSSPGGAVSPRIAAAFQARAASRPKDETTGKRALMVQPPRPRAARPANPRYWAINQNYPGHFLRVFPDDSGNPAAVKPGTIAPAVTTKVNYFNVVHVANAAQQAAEKAKAGKGDDSTLSHLQPNTPPSAVYNTPQAVQNLDTLTKAKQFYTSNLSTGAAPPFDPTDPVPVPPVIYPVISASKPRGHSTEDRIVNIGQQIISTVRISPFTLPPPDLAEELRDPEIQKVALKTRMCPFWGCYLPLLRIPEVAMDHFRKRHAGTVCICCWTWLNKSWDGEEWDGHFADERHTAWLKWWCRTGPADVVPSATVSGGGGYAAPPADAGLAAGGGYASDPVFGAGYGGWTVPPPPPAYVSRMRDPGESVHSDMLVAPERGEEHPHPPPPRKVPGMRPARKLQRTGVPGKGVRFQSPSGEEQDLGYEEFGMDGAGDERDGRPRFGGLDDPNPNNFEDDDDEEEENSVEENISDFADEDGMDYSLEGPCSRRTLREPKQTAGQRQIMGALDIRESLVEPFQLAIGIKLREYERVMNRFGGRGTEGGLRRTRIRRRLTRDGMDTSFGPDRPDGQENSSSGEEEDGDDDDDDDEDCGGDVGIAKLLARPTQPPQPEHLQHPQHPQHPQQSTRQTERRRRLSDPDYAPSGDTSESEDVLMGEGVETLPFSPPRMSPGKQKKRPRTDDPSSKEKERQKKRPRTDDPTYRPDKDEERQIAAEDSALDKEFRAVAKWDDDVNKMLEEPEVERYRPLPTFSPFNCLQPTACENGHDLERLQDLQNDLLVYTRTQRNYRRLMAEGERKKEEEEPDEYTFAAKRARIVSFGKPLERGRSPPRQHHHAITSALRKRDKETEQPWAWYLDLMGKAGEDEEYGDDFGFMGEGDALGED</sequence>
<feature type="region of interest" description="Disordered" evidence="1">
    <location>
        <begin position="1835"/>
        <end position="1861"/>
    </location>
</feature>
<feature type="region of interest" description="Disordered" evidence="1">
    <location>
        <begin position="936"/>
        <end position="1066"/>
    </location>
</feature>
<reference evidence="2" key="2">
    <citation type="submission" date="2023-05" db="EMBL/GenBank/DDBJ databases">
        <authorList>
            <consortium name="Lawrence Berkeley National Laboratory"/>
            <person name="Steindorff A."/>
            <person name="Hensen N."/>
            <person name="Bonometti L."/>
            <person name="Westerberg I."/>
            <person name="Brannstrom I.O."/>
            <person name="Guillou S."/>
            <person name="Cros-Aarteil S."/>
            <person name="Calhoun S."/>
            <person name="Haridas S."/>
            <person name="Kuo A."/>
            <person name="Mondo S."/>
            <person name="Pangilinan J."/>
            <person name="Riley R."/>
            <person name="Labutti K."/>
            <person name="Andreopoulos B."/>
            <person name="Lipzen A."/>
            <person name="Chen C."/>
            <person name="Yanf M."/>
            <person name="Daum C."/>
            <person name="Ng V."/>
            <person name="Clum A."/>
            <person name="Ohm R."/>
            <person name="Martin F."/>
            <person name="Silar P."/>
            <person name="Natvig D."/>
            <person name="Lalanne C."/>
            <person name="Gautier V."/>
            <person name="Ament-Velasquez S.L."/>
            <person name="Kruys A."/>
            <person name="Hutchinson M.I."/>
            <person name="Powell A.J."/>
            <person name="Barry K."/>
            <person name="Miller A.N."/>
            <person name="Grigoriev I.V."/>
            <person name="Debuchy R."/>
            <person name="Gladieux P."/>
            <person name="Thoren M.H."/>
            <person name="Johannesson H."/>
        </authorList>
    </citation>
    <scope>NUCLEOTIDE SEQUENCE</scope>
    <source>
        <strain evidence="2">CBS 892.96</strain>
    </source>
</reference>
<gene>
    <name evidence="2" type="ORF">QBC36DRAFT_197855</name>
</gene>
<feature type="compositionally biased region" description="Pro residues" evidence="1">
    <location>
        <begin position="971"/>
        <end position="988"/>
    </location>
</feature>
<feature type="region of interest" description="Disordered" evidence="1">
    <location>
        <begin position="1392"/>
        <end position="1514"/>
    </location>
</feature>
<keyword evidence="3" id="KW-1185">Reference proteome</keyword>
<feature type="compositionally biased region" description="Acidic residues" evidence="1">
    <location>
        <begin position="1591"/>
        <end position="1607"/>
    </location>
</feature>
<comment type="caution">
    <text evidence="2">The sequence shown here is derived from an EMBL/GenBank/DDBJ whole genome shotgun (WGS) entry which is preliminary data.</text>
</comment>
<reference evidence="2" key="1">
    <citation type="journal article" date="2023" name="Mol. Phylogenet. Evol.">
        <title>Genome-scale phylogeny and comparative genomics of the fungal order Sordariales.</title>
        <authorList>
            <person name="Hensen N."/>
            <person name="Bonometti L."/>
            <person name="Westerberg I."/>
            <person name="Brannstrom I.O."/>
            <person name="Guillou S."/>
            <person name="Cros-Aarteil S."/>
            <person name="Calhoun S."/>
            <person name="Haridas S."/>
            <person name="Kuo A."/>
            <person name="Mondo S."/>
            <person name="Pangilinan J."/>
            <person name="Riley R."/>
            <person name="LaButti K."/>
            <person name="Andreopoulos B."/>
            <person name="Lipzen A."/>
            <person name="Chen C."/>
            <person name="Yan M."/>
            <person name="Daum C."/>
            <person name="Ng V."/>
            <person name="Clum A."/>
            <person name="Steindorff A."/>
            <person name="Ohm R.A."/>
            <person name="Martin F."/>
            <person name="Silar P."/>
            <person name="Natvig D.O."/>
            <person name="Lalanne C."/>
            <person name="Gautier V."/>
            <person name="Ament-Velasquez S.L."/>
            <person name="Kruys A."/>
            <person name="Hutchinson M.I."/>
            <person name="Powell A.J."/>
            <person name="Barry K."/>
            <person name="Miller A.N."/>
            <person name="Grigoriev I.V."/>
            <person name="Debuchy R."/>
            <person name="Gladieux P."/>
            <person name="Hiltunen Thoren M."/>
            <person name="Johannesson H."/>
        </authorList>
    </citation>
    <scope>NUCLEOTIDE SEQUENCE</scope>
    <source>
        <strain evidence="2">CBS 892.96</strain>
    </source>
</reference>
<accession>A0AAN6W0F1</accession>
<feature type="compositionally biased region" description="Basic and acidic residues" evidence="1">
    <location>
        <begin position="1693"/>
        <end position="1731"/>
    </location>
</feature>
<feature type="compositionally biased region" description="Low complexity" evidence="1">
    <location>
        <begin position="1631"/>
        <end position="1642"/>
    </location>
</feature>
<protein>
    <submittedName>
        <fullName evidence="2">Uncharacterized protein</fullName>
    </submittedName>
</protein>